<dbReference type="GO" id="GO:0009002">
    <property type="term" value="F:serine-type D-Ala-D-Ala carboxypeptidase activity"/>
    <property type="evidence" value="ECO:0007669"/>
    <property type="project" value="UniProtKB-EC"/>
</dbReference>
<keyword evidence="14 23" id="KW-0573">Peptidoglycan synthesis</keyword>
<dbReference type="InterPro" id="IPR023346">
    <property type="entry name" value="Lysozyme-like_dom_sf"/>
</dbReference>
<keyword evidence="9" id="KW-0645">Protease</keyword>
<dbReference type="SUPFAM" id="SSF53955">
    <property type="entry name" value="Lysozyme-like"/>
    <property type="match status" value="1"/>
</dbReference>
<evidence type="ECO:0000259" key="26">
    <source>
        <dbReference type="Pfam" id="PF00912"/>
    </source>
</evidence>
<feature type="domain" description="Bifunctional transglycosylase second" evidence="27">
    <location>
        <begin position="60"/>
        <end position="144"/>
    </location>
</feature>
<keyword evidence="16" id="KW-0046">Antibiotic resistance</keyword>
<keyword evidence="18 23" id="KW-0961">Cell wall biogenesis/degradation</keyword>
<dbReference type="EMBL" id="JAAMOW010000008">
    <property type="protein sequence ID" value="NGY06105.1"/>
    <property type="molecule type" value="Genomic_DNA"/>
</dbReference>
<proteinExistence type="inferred from homology"/>
<evidence type="ECO:0000256" key="13">
    <source>
        <dbReference type="ARBA" id="ARBA00022960"/>
    </source>
</evidence>
<keyword evidence="7" id="KW-1003">Cell membrane</keyword>
<dbReference type="GO" id="GO:0005886">
    <property type="term" value="C:plasma membrane"/>
    <property type="evidence" value="ECO:0007669"/>
    <property type="project" value="UniProtKB-SubCell"/>
</dbReference>
<dbReference type="GO" id="GO:0009274">
    <property type="term" value="C:peptidoglycan-based cell wall"/>
    <property type="evidence" value="ECO:0007669"/>
    <property type="project" value="UniProtKB-UniRule"/>
</dbReference>
<sequence length="767" mass="84037">MAVKSRSRLVILVSLLVLVASIGGAIFAGYLVKLDREIRERFAGARWALPAQVYAAPQELYAGLPLNSDDLVHELQRLGYRQDARLEMTGTYSAGAQHVDVYARGFDFWDGVQAPERLGVSFSGDVVTGITDIDKNQPLDLVRLDPMLIGSIYPKQGEDRVLIKLSDVPPLLPKGLVAVEDHGFYSHSGISIKAIFRAGIANLRAGHVVQGGSTLTQQLIKNFFLTSKQTWNRKFNEASMAMLLESHYSKDEILEAYMNEVHLGQDGSRAVHGFGLGAHFYFNKPLDELRPHEIALLVGLVKGPSYYNPRRNPQRATARRNLVLGVFRDEGLITDAEYQADIQLPLGVVGGRGGGVERYPAFVELVKRQLENDYKDEDLTNEGLRIFTTLDPRVQEVLETHIVEQLPEIEKSRKMKAGTLEAAGAVTSADRGEVLALVGGRDVRFPGFNRALDSRRSIGSLAKPFVYLTALEHPEQYNLETVIDDEPIELKLPGAPVWAPKNYDRQLHGPQHLYMALAQSMNLPTVRLGLSLGAPAVLKTMHEAGYDGDAKALPSIFLGAVDASPLQMAEMFGTIASGGFHASPSAIREVQTKEGKPLQRYPLQIKQVFADGPIYLLTWAMQKVMTIGTGRSAYSLLSPDTAVAGKSGTTDDFRDSWFAGFGADRVTVIWVGRDDNQSTGLSGSSGALRVWMRVMKDLHVRSLDNIPPASVEEVSIDPDSGLRADAQCVDAITVPYLSNAGPQDWAPCAAQGSQNGPMQWLKDIFGH</sequence>
<comment type="catalytic activity">
    <reaction evidence="20">
        <text>Preferential cleavage: (Ac)2-L-Lys-D-Ala-|-D-Ala. Also transpeptidation of peptidyl-alanyl moieties that are N-acyl substituents of D-alanine.</text>
        <dbReference type="EC" id="3.4.16.4"/>
    </reaction>
</comment>
<gene>
    <name evidence="28" type="primary">mrcB</name>
    <name evidence="28" type="ORF">G7Y85_15120</name>
</gene>
<dbReference type="InterPro" id="IPR012338">
    <property type="entry name" value="Beta-lactam/transpept-like"/>
</dbReference>
<comment type="similarity">
    <text evidence="4 23">In the C-terminal section; belongs to the transpeptidase family.</text>
</comment>
<keyword evidence="29" id="KW-1185">Reference proteome</keyword>
<feature type="domain" description="Penicillin-binding protein transpeptidase" evidence="25">
    <location>
        <begin position="426"/>
        <end position="677"/>
    </location>
</feature>
<comment type="subcellular location">
    <subcellularLocation>
        <location evidence="2">Cell membrane</location>
    </subcellularLocation>
</comment>
<evidence type="ECO:0000256" key="24">
    <source>
        <dbReference type="PIRSR" id="PIRSR002799-1"/>
    </source>
</evidence>
<evidence type="ECO:0000259" key="25">
    <source>
        <dbReference type="Pfam" id="PF00905"/>
    </source>
</evidence>
<dbReference type="Gene3D" id="3.30.2060.10">
    <property type="entry name" value="Penicillin-binding protein 1b domain"/>
    <property type="match status" value="1"/>
</dbReference>
<evidence type="ECO:0000256" key="3">
    <source>
        <dbReference type="ARBA" id="ARBA00004752"/>
    </source>
</evidence>
<dbReference type="GO" id="GO:0006508">
    <property type="term" value="P:proteolysis"/>
    <property type="evidence" value="ECO:0007669"/>
    <property type="project" value="UniProtKB-KW"/>
</dbReference>
<evidence type="ECO:0000256" key="2">
    <source>
        <dbReference type="ARBA" id="ARBA00004236"/>
    </source>
</evidence>
<comment type="similarity">
    <text evidence="5 23">In the N-terminal section; belongs to the glycosyltransferase 51 family.</text>
</comment>
<dbReference type="GO" id="GO:0046677">
    <property type="term" value="P:response to antibiotic"/>
    <property type="evidence" value="ECO:0007669"/>
    <property type="project" value="UniProtKB-UniRule"/>
</dbReference>
<keyword evidence="8" id="KW-0121">Carboxypeptidase</keyword>
<dbReference type="PANTHER" id="PTHR32282">
    <property type="entry name" value="BINDING PROTEIN TRANSPEPTIDASE, PUTATIVE-RELATED"/>
    <property type="match status" value="1"/>
</dbReference>
<comment type="caution">
    <text evidence="28">The sequence shown here is derived from an EMBL/GenBank/DDBJ whole genome shotgun (WGS) entry which is preliminary data.</text>
</comment>
<evidence type="ECO:0000256" key="11">
    <source>
        <dbReference type="ARBA" id="ARBA00022679"/>
    </source>
</evidence>
<dbReference type="Gene3D" id="3.40.710.10">
    <property type="entry name" value="DD-peptidase/beta-lactamase superfamily"/>
    <property type="match status" value="1"/>
</dbReference>
<evidence type="ECO:0000256" key="1">
    <source>
        <dbReference type="ARBA" id="ARBA00002624"/>
    </source>
</evidence>
<evidence type="ECO:0000256" key="6">
    <source>
        <dbReference type="ARBA" id="ARBA00018637"/>
    </source>
</evidence>
<evidence type="ECO:0000256" key="5">
    <source>
        <dbReference type="ARBA" id="ARBA00007739"/>
    </source>
</evidence>
<keyword evidence="15" id="KW-0472">Membrane</keyword>
<dbReference type="GO" id="GO:0030288">
    <property type="term" value="C:outer membrane-bounded periplasmic space"/>
    <property type="evidence" value="ECO:0007669"/>
    <property type="project" value="TreeGrafter"/>
</dbReference>
<keyword evidence="17" id="KW-0511">Multifunctional enzyme</keyword>
<dbReference type="InterPro" id="IPR036950">
    <property type="entry name" value="PBP_transglycosylase"/>
</dbReference>
<dbReference type="UniPathway" id="UPA00219"/>
<dbReference type="InterPro" id="IPR001460">
    <property type="entry name" value="PCN-bd_Tpept"/>
</dbReference>
<evidence type="ECO:0000313" key="29">
    <source>
        <dbReference type="Proteomes" id="UP000472676"/>
    </source>
</evidence>
<keyword evidence="13 23" id="KW-0133">Cell shape</keyword>
<evidence type="ECO:0000256" key="16">
    <source>
        <dbReference type="ARBA" id="ARBA00023251"/>
    </source>
</evidence>
<evidence type="ECO:0000259" key="27">
    <source>
        <dbReference type="Pfam" id="PF14814"/>
    </source>
</evidence>
<evidence type="ECO:0000256" key="20">
    <source>
        <dbReference type="ARBA" id="ARBA00034000"/>
    </source>
</evidence>
<dbReference type="AlphaFoldDB" id="A0A6M2BV37"/>
<dbReference type="GO" id="GO:0009252">
    <property type="term" value="P:peptidoglycan biosynthetic process"/>
    <property type="evidence" value="ECO:0007669"/>
    <property type="project" value="UniProtKB-UniRule"/>
</dbReference>
<dbReference type="PIRSF" id="PIRSF002799">
    <property type="entry name" value="PBP_1b"/>
    <property type="match status" value="1"/>
</dbReference>
<evidence type="ECO:0000256" key="10">
    <source>
        <dbReference type="ARBA" id="ARBA00022676"/>
    </source>
</evidence>
<dbReference type="InterPro" id="IPR001264">
    <property type="entry name" value="Glyco_trans_51"/>
</dbReference>
<dbReference type="PANTHER" id="PTHR32282:SF11">
    <property type="entry name" value="PENICILLIN-BINDING PROTEIN 1B"/>
    <property type="match status" value="1"/>
</dbReference>
<evidence type="ECO:0000256" key="19">
    <source>
        <dbReference type="ARBA" id="ARBA00032454"/>
    </source>
</evidence>
<organism evidence="28 29">
    <name type="scientific">Solimonas terrae</name>
    <dbReference type="NCBI Taxonomy" id="1396819"/>
    <lineage>
        <taxon>Bacteria</taxon>
        <taxon>Pseudomonadati</taxon>
        <taxon>Pseudomonadota</taxon>
        <taxon>Gammaproteobacteria</taxon>
        <taxon>Nevskiales</taxon>
        <taxon>Nevskiaceae</taxon>
        <taxon>Solimonas</taxon>
    </lineage>
</organism>
<evidence type="ECO:0000256" key="15">
    <source>
        <dbReference type="ARBA" id="ARBA00023136"/>
    </source>
</evidence>
<dbReference type="InterPro" id="IPR011813">
    <property type="entry name" value="PBP_1b"/>
</dbReference>
<keyword evidence="10 23" id="KW-0328">Glycosyltransferase</keyword>
<feature type="domain" description="Glycosyl transferase family 51" evidence="26">
    <location>
        <begin position="151"/>
        <end position="325"/>
    </location>
</feature>
<evidence type="ECO:0000256" key="14">
    <source>
        <dbReference type="ARBA" id="ARBA00022984"/>
    </source>
</evidence>
<evidence type="ECO:0000256" key="7">
    <source>
        <dbReference type="ARBA" id="ARBA00022475"/>
    </source>
</evidence>
<evidence type="ECO:0000256" key="9">
    <source>
        <dbReference type="ARBA" id="ARBA00022670"/>
    </source>
</evidence>
<reference evidence="28 29" key="1">
    <citation type="journal article" date="2014" name="Int. J. Syst. Evol. Microbiol.">
        <title>Solimonas terrae sp. nov., isolated from soil.</title>
        <authorList>
            <person name="Kim S.J."/>
            <person name="Moon J.Y."/>
            <person name="Weon H.Y."/>
            <person name="Ahn J.H."/>
            <person name="Chen W.M."/>
            <person name="Kwon S.W."/>
        </authorList>
    </citation>
    <scope>NUCLEOTIDE SEQUENCE [LARGE SCALE GENOMIC DNA]</scope>
    <source>
        <strain evidence="28 29">KIS83-12</strain>
    </source>
</reference>
<dbReference type="GO" id="GO:0008658">
    <property type="term" value="F:penicillin binding"/>
    <property type="evidence" value="ECO:0007669"/>
    <property type="project" value="UniProtKB-UniRule"/>
</dbReference>
<evidence type="ECO:0000256" key="21">
    <source>
        <dbReference type="ARBA" id="ARBA00049902"/>
    </source>
</evidence>
<dbReference type="GO" id="GO:0008360">
    <property type="term" value="P:regulation of cell shape"/>
    <property type="evidence" value="ECO:0007669"/>
    <property type="project" value="UniProtKB-UniRule"/>
</dbReference>
<comment type="function">
    <text evidence="1 23">Cell wall formation. Synthesis of cross-linked peptidoglycan from the lipid intermediates. The enzyme has a penicillin-insensitive transglycosylase N-terminal domain (formation of linear glycan strands) and a penicillin-sensitive transpeptidase C-terminal domain (cross-linking of the peptide subunits).</text>
</comment>
<feature type="active site" description="Proton donor; for transglycosylase activity" evidence="24">
    <location>
        <position position="180"/>
    </location>
</feature>
<evidence type="ECO:0000256" key="18">
    <source>
        <dbReference type="ARBA" id="ARBA00023316"/>
    </source>
</evidence>
<dbReference type="InterPro" id="IPR028166">
    <property type="entry name" value="UB2H"/>
</dbReference>
<evidence type="ECO:0000256" key="22">
    <source>
        <dbReference type="NCBIfam" id="TIGR02071"/>
    </source>
</evidence>
<dbReference type="Pfam" id="PF14814">
    <property type="entry name" value="UB2H"/>
    <property type="match status" value="1"/>
</dbReference>
<dbReference type="SUPFAM" id="SSF56601">
    <property type="entry name" value="beta-lactamase/transpeptidase-like"/>
    <property type="match status" value="1"/>
</dbReference>
<evidence type="ECO:0000256" key="8">
    <source>
        <dbReference type="ARBA" id="ARBA00022645"/>
    </source>
</evidence>
<evidence type="ECO:0000256" key="23">
    <source>
        <dbReference type="PIRNR" id="PIRNR002799"/>
    </source>
</evidence>
<comment type="pathway">
    <text evidence="3 23">Cell wall biogenesis; peptidoglycan biosynthesis.</text>
</comment>
<dbReference type="Gene3D" id="1.10.3810.10">
    <property type="entry name" value="Biosynthetic peptidoglycan transglycosylase-like"/>
    <property type="match status" value="1"/>
</dbReference>
<dbReference type="Proteomes" id="UP000472676">
    <property type="component" value="Unassembled WGS sequence"/>
</dbReference>
<evidence type="ECO:0000256" key="17">
    <source>
        <dbReference type="ARBA" id="ARBA00023268"/>
    </source>
</evidence>
<dbReference type="InterPro" id="IPR050396">
    <property type="entry name" value="Glycosyltr_51/Transpeptidase"/>
</dbReference>
<dbReference type="Pfam" id="PF00912">
    <property type="entry name" value="Transgly"/>
    <property type="match status" value="1"/>
</dbReference>
<accession>A0A6M2BV37</accession>
<comment type="catalytic activity">
    <reaction evidence="21">
        <text>[GlcNAc-(1-&gt;4)-Mur2Ac(oyl-L-Ala-gamma-D-Glu-L-Lys-D-Ala-D-Ala)](n)-di-trans,octa-cis-undecaprenyl diphosphate + beta-D-GlcNAc-(1-&gt;4)-Mur2Ac(oyl-L-Ala-gamma-D-Glu-L-Lys-D-Ala-D-Ala)-di-trans,octa-cis-undecaprenyl diphosphate = [GlcNAc-(1-&gt;4)-Mur2Ac(oyl-L-Ala-gamma-D-Glu-L-Lys-D-Ala-D-Ala)](n+1)-di-trans,octa-cis-undecaprenyl diphosphate + di-trans,octa-cis-undecaprenyl diphosphate + H(+)</text>
        <dbReference type="Rhea" id="RHEA:23708"/>
        <dbReference type="Rhea" id="RHEA-COMP:9602"/>
        <dbReference type="Rhea" id="RHEA-COMP:9603"/>
        <dbReference type="ChEBI" id="CHEBI:15378"/>
        <dbReference type="ChEBI" id="CHEBI:58405"/>
        <dbReference type="ChEBI" id="CHEBI:60033"/>
        <dbReference type="ChEBI" id="CHEBI:78435"/>
        <dbReference type="EC" id="2.4.99.28"/>
    </reaction>
</comment>
<name>A0A6M2BV37_9GAMM</name>
<protein>
    <recommendedName>
        <fullName evidence="6 22">Penicillin-binding protein 1B</fullName>
        <shortName evidence="23">PBP-1b</shortName>
        <shortName evidence="23">PBP1b</shortName>
    </recommendedName>
    <alternativeName>
        <fullName evidence="19 23">Murein polymerase</fullName>
    </alternativeName>
</protein>
<dbReference type="GO" id="GO:0008955">
    <property type="term" value="F:peptidoglycan glycosyltransferase activity"/>
    <property type="evidence" value="ECO:0007669"/>
    <property type="project" value="UniProtKB-UniRule"/>
</dbReference>
<evidence type="ECO:0000256" key="12">
    <source>
        <dbReference type="ARBA" id="ARBA00022801"/>
    </source>
</evidence>
<feature type="active site" description="Acyl-ester intermediate; for transpeptidase activity" evidence="24">
    <location>
        <position position="460"/>
    </location>
</feature>
<keyword evidence="11 23" id="KW-0808">Transferase</keyword>
<keyword evidence="12" id="KW-0378">Hydrolase</keyword>
<dbReference type="GO" id="GO:0071555">
    <property type="term" value="P:cell wall organization"/>
    <property type="evidence" value="ECO:0007669"/>
    <property type="project" value="UniProtKB-UniRule"/>
</dbReference>
<evidence type="ECO:0000256" key="4">
    <source>
        <dbReference type="ARBA" id="ARBA00007090"/>
    </source>
</evidence>
<evidence type="ECO:0000313" key="28">
    <source>
        <dbReference type="EMBL" id="NGY06105.1"/>
    </source>
</evidence>
<dbReference type="NCBIfam" id="TIGR02071">
    <property type="entry name" value="PBP_1b"/>
    <property type="match status" value="1"/>
</dbReference>
<dbReference type="RefSeq" id="WP_166258980.1">
    <property type="nucleotide sequence ID" value="NZ_JAAMOW010000008.1"/>
</dbReference>
<dbReference type="Pfam" id="PF00905">
    <property type="entry name" value="Transpeptidase"/>
    <property type="match status" value="1"/>
</dbReference>